<organism evidence="1 2">
    <name type="scientific">Pseudomonas amygdali pv. morsprunorum</name>
    <dbReference type="NCBI Taxonomy" id="129138"/>
    <lineage>
        <taxon>Bacteria</taxon>
        <taxon>Pseudomonadati</taxon>
        <taxon>Pseudomonadota</taxon>
        <taxon>Gammaproteobacteria</taxon>
        <taxon>Pseudomonadales</taxon>
        <taxon>Pseudomonadaceae</taxon>
        <taxon>Pseudomonas</taxon>
        <taxon>Pseudomonas amygdali</taxon>
    </lineage>
</organism>
<dbReference type="EMBL" id="RBNS01000195">
    <property type="protein sequence ID" value="RML52329.1"/>
    <property type="molecule type" value="Genomic_DNA"/>
</dbReference>
<evidence type="ECO:0000313" key="1">
    <source>
        <dbReference type="EMBL" id="RML52329.1"/>
    </source>
</evidence>
<sequence>MLQKPMIARVTDSAEAAMPEKRQGISAVERQSGKVGAVFLPVWAGRPAAAAFVSALNRTPHKKRHS</sequence>
<evidence type="ECO:0000313" key="2">
    <source>
        <dbReference type="Proteomes" id="UP000277952"/>
    </source>
</evidence>
<accession>A0A3M2WLD2</accession>
<dbReference type="Proteomes" id="UP000277952">
    <property type="component" value="Unassembled WGS sequence"/>
</dbReference>
<dbReference type="AlphaFoldDB" id="A0A3M2WLD2"/>
<protein>
    <submittedName>
        <fullName evidence="1">Uncharacterized protein</fullName>
    </submittedName>
</protein>
<comment type="caution">
    <text evidence="1">The sequence shown here is derived from an EMBL/GenBank/DDBJ whole genome shotgun (WGS) entry which is preliminary data.</text>
</comment>
<gene>
    <name evidence="1" type="ORF">ALQ94_101216</name>
</gene>
<reference evidence="1 2" key="1">
    <citation type="submission" date="2018-08" db="EMBL/GenBank/DDBJ databases">
        <title>Recombination of ecologically and evolutionarily significant loci maintains genetic cohesion in the Pseudomonas syringae species complex.</title>
        <authorList>
            <person name="Dillon M."/>
            <person name="Thakur S."/>
            <person name="Almeida R.N.D."/>
            <person name="Weir B.S."/>
            <person name="Guttman D.S."/>
        </authorList>
    </citation>
    <scope>NUCLEOTIDE SEQUENCE [LARGE SCALE GENOMIC DNA]</scope>
    <source>
        <strain evidence="1 2">19322</strain>
    </source>
</reference>
<name>A0A3M2WLD2_PSEA0</name>
<proteinExistence type="predicted"/>